<dbReference type="InterPro" id="IPR029058">
    <property type="entry name" value="AB_hydrolase_fold"/>
</dbReference>
<keyword evidence="3" id="KW-0378">Hydrolase</keyword>
<evidence type="ECO:0000313" key="4">
    <source>
        <dbReference type="Proteomes" id="UP000294723"/>
    </source>
</evidence>
<dbReference type="SUPFAM" id="SSF53474">
    <property type="entry name" value="alpha/beta-Hydrolases"/>
    <property type="match status" value="1"/>
</dbReference>
<dbReference type="Pfam" id="PF00561">
    <property type="entry name" value="Abhydrolase_1"/>
    <property type="match status" value="1"/>
</dbReference>
<dbReference type="GO" id="GO:0016787">
    <property type="term" value="F:hydrolase activity"/>
    <property type="evidence" value="ECO:0007669"/>
    <property type="project" value="UniProtKB-KW"/>
</dbReference>
<evidence type="ECO:0000256" key="1">
    <source>
        <dbReference type="SAM" id="MobiDB-lite"/>
    </source>
</evidence>
<sequence length="500" mass="53569">MTAPPQGVEVDQIEFPAGKVRYYKAGTEGPPIVLLHGGGPDNALLSWRNTIGVLAADHRVYAPDLPGQGGSTEWRGRGNQRTFEEVLRWLLDAWRIPQATLVGLSMGGSIATGFTLRHPQRVRALALVDSTGMQQRMPHHLATYLLMRTGFSGRMAATLLRSNRSLARFALNKVFFADASSVRDLESIVDEVSAEAAVRRSVFADWHADAINRRSMTINHLPQLNRITCPVTVIHGEEDALVPVASAQEVAGAIPGAQLRVMPQAGHWPNRERPTEFNALLREFVNAVNTQAIVPQKGTSDPAQRDESAEAPTHRLKVPKPGESADSPGTEDSPAAKDESVDSPTKLLKVGAVSAAPEPDESTEDTAGTAESADSEKTESAEAKPAEETKSAEPEPAEKTESAEGESAAEKTDDADSAEKKPADDSVETTGAEADAEKKATTDAPTRFLKVGSEPATPAADEEPETETDESTEKSSDTTTEDDEKPKKDDSQDSGDKPTT</sequence>
<comment type="caution">
    <text evidence="3">The sequence shown here is derived from an EMBL/GenBank/DDBJ whole genome shotgun (WGS) entry which is preliminary data.</text>
</comment>
<accession>A0A4R5C3J6</accession>
<dbReference type="InterPro" id="IPR000073">
    <property type="entry name" value="AB_hydrolase_1"/>
</dbReference>
<dbReference type="InterPro" id="IPR000639">
    <property type="entry name" value="Epox_hydrolase-like"/>
</dbReference>
<dbReference type="PANTHER" id="PTHR43798:SF33">
    <property type="entry name" value="HYDROLASE, PUTATIVE (AFU_ORTHOLOGUE AFUA_2G14860)-RELATED"/>
    <property type="match status" value="1"/>
</dbReference>
<dbReference type="PANTHER" id="PTHR43798">
    <property type="entry name" value="MONOACYLGLYCEROL LIPASE"/>
    <property type="match status" value="1"/>
</dbReference>
<name>A0A4R5C3J6_9PSEU</name>
<dbReference type="GO" id="GO:0016020">
    <property type="term" value="C:membrane"/>
    <property type="evidence" value="ECO:0007669"/>
    <property type="project" value="TreeGrafter"/>
</dbReference>
<gene>
    <name evidence="3" type="ORF">E1202_00480</name>
</gene>
<dbReference type="EMBL" id="SMLA01000001">
    <property type="protein sequence ID" value="TDD93149.1"/>
    <property type="molecule type" value="Genomic_DNA"/>
</dbReference>
<dbReference type="Proteomes" id="UP000294723">
    <property type="component" value="Unassembled WGS sequence"/>
</dbReference>
<organism evidence="3 4">
    <name type="scientific">Saccharopolyspora karakumensis</name>
    <dbReference type="NCBI Taxonomy" id="2530386"/>
    <lineage>
        <taxon>Bacteria</taxon>
        <taxon>Bacillati</taxon>
        <taxon>Actinomycetota</taxon>
        <taxon>Actinomycetes</taxon>
        <taxon>Pseudonocardiales</taxon>
        <taxon>Pseudonocardiaceae</taxon>
        <taxon>Saccharopolyspora</taxon>
    </lineage>
</organism>
<feature type="region of interest" description="Disordered" evidence="1">
    <location>
        <begin position="292"/>
        <end position="500"/>
    </location>
</feature>
<evidence type="ECO:0000259" key="2">
    <source>
        <dbReference type="Pfam" id="PF00561"/>
    </source>
</evidence>
<feature type="compositionally biased region" description="Acidic residues" evidence="1">
    <location>
        <begin position="460"/>
        <end position="470"/>
    </location>
</feature>
<feature type="compositionally biased region" description="Basic and acidic residues" evidence="1">
    <location>
        <begin position="484"/>
        <end position="500"/>
    </location>
</feature>
<feature type="compositionally biased region" description="Basic and acidic residues" evidence="1">
    <location>
        <begin position="374"/>
        <end position="424"/>
    </location>
</feature>
<reference evidence="3 4" key="1">
    <citation type="submission" date="2019-03" db="EMBL/GenBank/DDBJ databases">
        <title>Draft genome sequences of novel Actinobacteria.</title>
        <authorList>
            <person name="Sahin N."/>
            <person name="Ay H."/>
            <person name="Saygin H."/>
        </authorList>
    </citation>
    <scope>NUCLEOTIDE SEQUENCE [LARGE SCALE GENOMIC DNA]</scope>
    <source>
        <strain evidence="3 4">5K548</strain>
    </source>
</reference>
<feature type="domain" description="AB hydrolase-1" evidence="2">
    <location>
        <begin position="30"/>
        <end position="271"/>
    </location>
</feature>
<dbReference type="AlphaFoldDB" id="A0A4R5C3J6"/>
<dbReference type="PRINTS" id="PR00111">
    <property type="entry name" value="ABHYDROLASE"/>
</dbReference>
<dbReference type="Gene3D" id="3.40.50.1820">
    <property type="entry name" value="alpha/beta hydrolase"/>
    <property type="match status" value="1"/>
</dbReference>
<proteinExistence type="predicted"/>
<feature type="compositionally biased region" description="Polar residues" evidence="1">
    <location>
        <begin position="292"/>
        <end position="302"/>
    </location>
</feature>
<protein>
    <submittedName>
        <fullName evidence="3">Alpha/beta fold hydrolase</fullName>
    </submittedName>
</protein>
<dbReference type="RefSeq" id="WP_132680266.1">
    <property type="nucleotide sequence ID" value="NZ_SMLA01000001.1"/>
</dbReference>
<dbReference type="InterPro" id="IPR050266">
    <property type="entry name" value="AB_hydrolase_sf"/>
</dbReference>
<dbReference type="PRINTS" id="PR00412">
    <property type="entry name" value="EPOXHYDRLASE"/>
</dbReference>
<keyword evidence="4" id="KW-1185">Reference proteome</keyword>
<evidence type="ECO:0000313" key="3">
    <source>
        <dbReference type="EMBL" id="TDD93149.1"/>
    </source>
</evidence>